<evidence type="ECO:0000256" key="3">
    <source>
        <dbReference type="SAM" id="MobiDB-lite"/>
    </source>
</evidence>
<evidence type="ECO:0000259" key="4">
    <source>
        <dbReference type="PROSITE" id="PS50054"/>
    </source>
</evidence>
<feature type="domain" description="Tyrosine specific protein phosphatases" evidence="5">
    <location>
        <begin position="672"/>
        <end position="744"/>
    </location>
</feature>
<evidence type="ECO:0000313" key="7">
    <source>
        <dbReference type="Proteomes" id="UP000190831"/>
    </source>
</evidence>
<proteinExistence type="predicted"/>
<evidence type="ECO:0000256" key="1">
    <source>
        <dbReference type="ARBA" id="ARBA00022801"/>
    </source>
</evidence>
<dbReference type="InterPro" id="IPR053239">
    <property type="entry name" value="Dual_spec_PTase"/>
</dbReference>
<dbReference type="PROSITE" id="PS50056">
    <property type="entry name" value="TYR_PHOSPHATASE_2"/>
    <property type="match status" value="1"/>
</dbReference>
<dbReference type="InterPro" id="IPR047949">
    <property type="entry name" value="PPS1_DSP"/>
</dbReference>
<dbReference type="PANTHER" id="PTHR47550">
    <property type="entry name" value="DUAL SPECIFICITY PROTEIN PHOSPHATASE PPS1"/>
    <property type="match status" value="1"/>
</dbReference>
<accession>A0A1G4MF49</accession>
<protein>
    <submittedName>
        <fullName evidence="6">LAFE_0F08504g1_1</fullName>
    </submittedName>
</protein>
<dbReference type="EMBL" id="LT598490">
    <property type="protein sequence ID" value="SCW02532.1"/>
    <property type="molecule type" value="Genomic_DNA"/>
</dbReference>
<dbReference type="GO" id="GO:0008138">
    <property type="term" value="F:protein tyrosine/serine/threonine phosphatase activity"/>
    <property type="evidence" value="ECO:0007669"/>
    <property type="project" value="InterPro"/>
</dbReference>
<dbReference type="Gene3D" id="3.90.190.10">
    <property type="entry name" value="Protein tyrosine phosphatase superfamily"/>
    <property type="match status" value="1"/>
</dbReference>
<reference evidence="7" key="1">
    <citation type="submission" date="2016-03" db="EMBL/GenBank/DDBJ databases">
        <authorList>
            <person name="Devillers H."/>
        </authorList>
    </citation>
    <scope>NUCLEOTIDE SEQUENCE [LARGE SCALE GENOMIC DNA]</scope>
</reference>
<dbReference type="InterPro" id="IPR000387">
    <property type="entry name" value="Tyr_Pase_dom"/>
</dbReference>
<dbReference type="SUPFAM" id="SSF52799">
    <property type="entry name" value="(Phosphotyrosine protein) phosphatases II"/>
    <property type="match status" value="2"/>
</dbReference>
<evidence type="ECO:0000256" key="2">
    <source>
        <dbReference type="ARBA" id="ARBA00022912"/>
    </source>
</evidence>
<name>A0A1G4MF49_LACFM</name>
<organism evidence="6 7">
    <name type="scientific">Lachancea fermentati</name>
    <name type="common">Zygosaccharomyces fermentati</name>
    <dbReference type="NCBI Taxonomy" id="4955"/>
    <lineage>
        <taxon>Eukaryota</taxon>
        <taxon>Fungi</taxon>
        <taxon>Dikarya</taxon>
        <taxon>Ascomycota</taxon>
        <taxon>Saccharomycotina</taxon>
        <taxon>Saccharomycetes</taxon>
        <taxon>Saccharomycetales</taxon>
        <taxon>Saccharomycetaceae</taxon>
        <taxon>Lachancea</taxon>
    </lineage>
</organism>
<dbReference type="STRING" id="4955.A0A1G4MF49"/>
<feature type="region of interest" description="Disordered" evidence="3">
    <location>
        <begin position="1"/>
        <end position="21"/>
    </location>
</feature>
<dbReference type="Pfam" id="PF00782">
    <property type="entry name" value="DSPc"/>
    <property type="match status" value="1"/>
</dbReference>
<dbReference type="Proteomes" id="UP000190831">
    <property type="component" value="Chromosome F"/>
</dbReference>
<dbReference type="PROSITE" id="PS00383">
    <property type="entry name" value="TYR_PHOSPHATASE_1"/>
    <property type="match status" value="1"/>
</dbReference>
<dbReference type="GO" id="GO:0005634">
    <property type="term" value="C:nucleus"/>
    <property type="evidence" value="ECO:0007669"/>
    <property type="project" value="GOC"/>
</dbReference>
<dbReference type="OMA" id="TVCIAEC"/>
<gene>
    <name evidence="6" type="ORF">LAFE_0F08504G</name>
</gene>
<sequence>MAFVESKTMGQPPYKRHKGDEMTGVVSSKALDAGSQDTPRLISSHELAQLYERHASQNLPECEEVFPWLHGYSSERERPRCAGLLAVLRSQPLCEEMVENSGLLKSSMDAHEFLLPWNTHSQDLDKIVREAAARVGFSNSDADAVCSVCRRYNVLPFLITDAAAQQLYGVGAKRRVGQSSEGWKQPGMFRRFDLQPAKFLELAEHCVVYCLDKKRHLKDCQCSELALLVTLARKCVDPDSEFTVSILQTTEVEPQLLGTQPMPLSSLQKASPSQLASSFDVASFNNWDRDLFYRERLEISKMSSASCADEESAVWCGNATDYEIYKVTGGCAQDVPQSLNPSYRSYFSTDNTIVKLPCLDYHSEDPSINDKLLFNVPHPDKPWRLFIHCSENGEFPTSTKIKQLIEQVQASSNISHTLLSFPSSGSIGLGNLNLESIKSILNVCYLIYVVAKNTDNSTLLYCSDGYTETSFLLVAHLIFMWDVPLEEVLLRLHKERQRPFFLFPVDLQVLGHLQILLRELSPLRKVPTSSFLDVDPDLFSRMFFIKPEDTCNLFQLKGPLPSRILPHLYLGSLEHAQCPDLLKKLDIKNIVSVGETMPWLLAAISRRRSHTVGEGGSFKNTKRPPLNSALSMSQVSQLASTSTNTTDDDISLFEENGFRVLHITNLDDNGQDRLLAQLEQILAFIDECRERGESVLVHCMVGVSRSATVCIAECMRRLNCDVLRAYLYVRVRRLNIIIQPNLMFMYELCKWQESRGIAQKVDWHIMCRSIAELNSNYL</sequence>
<dbReference type="InterPro" id="IPR000340">
    <property type="entry name" value="Dual-sp_phosphatase_cat-dom"/>
</dbReference>
<dbReference type="CDD" id="cd14516">
    <property type="entry name" value="DSP_fungal_PPS1"/>
    <property type="match status" value="1"/>
</dbReference>
<dbReference type="PANTHER" id="PTHR47550:SF1">
    <property type="entry name" value="DUAL SPECIFICITY PROTEIN PHOSPHATASE PPS1"/>
    <property type="match status" value="1"/>
</dbReference>
<evidence type="ECO:0000259" key="5">
    <source>
        <dbReference type="PROSITE" id="PS50056"/>
    </source>
</evidence>
<dbReference type="SMART" id="SM00195">
    <property type="entry name" value="DSPc"/>
    <property type="match status" value="1"/>
</dbReference>
<feature type="domain" description="Tyrosine-protein phosphatase" evidence="4">
    <location>
        <begin position="560"/>
        <end position="757"/>
    </location>
</feature>
<keyword evidence="2" id="KW-0904">Protein phosphatase</keyword>
<dbReference type="InterPro" id="IPR016130">
    <property type="entry name" value="Tyr_Pase_AS"/>
</dbReference>
<dbReference type="PROSITE" id="PS50054">
    <property type="entry name" value="TYR_PHOSPHATASE_DUAL"/>
    <property type="match status" value="1"/>
</dbReference>
<dbReference type="GO" id="GO:0033260">
    <property type="term" value="P:nuclear DNA replication"/>
    <property type="evidence" value="ECO:0007669"/>
    <property type="project" value="InterPro"/>
</dbReference>
<keyword evidence="1" id="KW-0378">Hydrolase</keyword>
<dbReference type="SMART" id="SM00404">
    <property type="entry name" value="PTPc_motif"/>
    <property type="match status" value="1"/>
</dbReference>
<dbReference type="InterPro" id="IPR029021">
    <property type="entry name" value="Prot-tyrosine_phosphatase-like"/>
</dbReference>
<dbReference type="InterPro" id="IPR003595">
    <property type="entry name" value="Tyr_Pase_cat"/>
</dbReference>
<dbReference type="OrthoDB" id="273181at2759"/>
<evidence type="ECO:0000313" key="6">
    <source>
        <dbReference type="EMBL" id="SCW02532.1"/>
    </source>
</evidence>
<dbReference type="InterPro" id="IPR020422">
    <property type="entry name" value="TYR_PHOSPHATASE_DUAL_dom"/>
</dbReference>
<keyword evidence="7" id="KW-1185">Reference proteome</keyword>
<dbReference type="AlphaFoldDB" id="A0A1G4MF49"/>